<dbReference type="InterPro" id="IPR013324">
    <property type="entry name" value="RNA_pol_sigma_r3/r4-like"/>
</dbReference>
<feature type="domain" description="Putative zinc-finger" evidence="8">
    <location>
        <begin position="197"/>
        <end position="230"/>
    </location>
</feature>
<evidence type="ECO:0000256" key="1">
    <source>
        <dbReference type="ARBA" id="ARBA00010641"/>
    </source>
</evidence>
<evidence type="ECO:0000259" key="7">
    <source>
        <dbReference type="Pfam" id="PF04542"/>
    </source>
</evidence>
<dbReference type="InterPro" id="IPR014284">
    <property type="entry name" value="RNA_pol_sigma-70_dom"/>
</dbReference>
<dbReference type="Pfam" id="PF13490">
    <property type="entry name" value="zf-HC2"/>
    <property type="match status" value="1"/>
</dbReference>
<dbReference type="Gene3D" id="1.10.10.1320">
    <property type="entry name" value="Anti-sigma factor, zinc-finger domain"/>
    <property type="match status" value="1"/>
</dbReference>
<dbReference type="InterPro" id="IPR007627">
    <property type="entry name" value="RNA_pol_sigma70_r2"/>
</dbReference>
<dbReference type="Gene3D" id="1.10.10.10">
    <property type="entry name" value="Winged helix-like DNA-binding domain superfamily/Winged helix DNA-binding domain"/>
    <property type="match status" value="1"/>
</dbReference>
<name>A0A7Y9LUT2_9MICC</name>
<evidence type="ECO:0000313" key="9">
    <source>
        <dbReference type="EMBL" id="NYE95986.1"/>
    </source>
</evidence>
<dbReference type="RefSeq" id="WP_179389701.1">
    <property type="nucleotide sequence ID" value="NZ_JACBYQ010000002.1"/>
</dbReference>
<keyword evidence="2" id="KW-0805">Transcription regulation</keyword>
<dbReference type="Proteomes" id="UP000521748">
    <property type="component" value="Unassembled WGS sequence"/>
</dbReference>
<dbReference type="GO" id="GO:0003677">
    <property type="term" value="F:DNA binding"/>
    <property type="evidence" value="ECO:0007669"/>
    <property type="project" value="UniProtKB-KW"/>
</dbReference>
<dbReference type="SUPFAM" id="SSF88659">
    <property type="entry name" value="Sigma3 and sigma4 domains of RNA polymerase sigma factors"/>
    <property type="match status" value="1"/>
</dbReference>
<dbReference type="AlphaFoldDB" id="A0A7Y9LUT2"/>
<comment type="similarity">
    <text evidence="1">Belongs to the sigma-70 factor family. ECF subfamily.</text>
</comment>
<dbReference type="GO" id="GO:0006352">
    <property type="term" value="P:DNA-templated transcription initiation"/>
    <property type="evidence" value="ECO:0007669"/>
    <property type="project" value="InterPro"/>
</dbReference>
<evidence type="ECO:0000256" key="6">
    <source>
        <dbReference type="SAM" id="MobiDB-lite"/>
    </source>
</evidence>
<dbReference type="InterPro" id="IPR041916">
    <property type="entry name" value="Anti_sigma_zinc_sf"/>
</dbReference>
<dbReference type="SUPFAM" id="SSF88946">
    <property type="entry name" value="Sigma2 domain of RNA polymerase sigma factors"/>
    <property type="match status" value="1"/>
</dbReference>
<dbReference type="InterPro" id="IPR027383">
    <property type="entry name" value="Znf_put"/>
</dbReference>
<feature type="region of interest" description="Disordered" evidence="6">
    <location>
        <begin position="327"/>
        <end position="408"/>
    </location>
</feature>
<dbReference type="EMBL" id="JACBYQ010000002">
    <property type="protein sequence ID" value="NYE95986.1"/>
    <property type="molecule type" value="Genomic_DNA"/>
</dbReference>
<keyword evidence="5" id="KW-0804">Transcription</keyword>
<evidence type="ECO:0000256" key="2">
    <source>
        <dbReference type="ARBA" id="ARBA00023015"/>
    </source>
</evidence>
<protein>
    <submittedName>
        <fullName evidence="9">RNA polymerase sigma factor (Sigma-70 family)</fullName>
    </submittedName>
</protein>
<evidence type="ECO:0000259" key="8">
    <source>
        <dbReference type="Pfam" id="PF13490"/>
    </source>
</evidence>
<dbReference type="InterPro" id="IPR013325">
    <property type="entry name" value="RNA_pol_sigma_r2"/>
</dbReference>
<dbReference type="GO" id="GO:0016987">
    <property type="term" value="F:sigma factor activity"/>
    <property type="evidence" value="ECO:0007669"/>
    <property type="project" value="UniProtKB-KW"/>
</dbReference>
<proteinExistence type="inferred from homology"/>
<organism evidence="9 10">
    <name type="scientific">Psychromicrobium silvestre</name>
    <dbReference type="NCBI Taxonomy" id="1645614"/>
    <lineage>
        <taxon>Bacteria</taxon>
        <taxon>Bacillati</taxon>
        <taxon>Actinomycetota</taxon>
        <taxon>Actinomycetes</taxon>
        <taxon>Micrococcales</taxon>
        <taxon>Micrococcaceae</taxon>
        <taxon>Psychromicrobium</taxon>
    </lineage>
</organism>
<dbReference type="NCBIfam" id="TIGR02937">
    <property type="entry name" value="sigma70-ECF"/>
    <property type="match status" value="1"/>
</dbReference>
<feature type="compositionally biased region" description="Pro residues" evidence="6">
    <location>
        <begin position="361"/>
        <end position="379"/>
    </location>
</feature>
<accession>A0A7Y9LUT2</accession>
<feature type="domain" description="RNA polymerase sigma-70 region 2" evidence="7">
    <location>
        <begin position="33"/>
        <end position="101"/>
    </location>
</feature>
<comment type="caution">
    <text evidence="9">The sequence shown here is derived from an EMBL/GenBank/DDBJ whole genome shotgun (WGS) entry which is preliminary data.</text>
</comment>
<evidence type="ECO:0000256" key="4">
    <source>
        <dbReference type="ARBA" id="ARBA00023125"/>
    </source>
</evidence>
<dbReference type="Gene3D" id="1.10.1740.10">
    <property type="match status" value="1"/>
</dbReference>
<dbReference type="InterPro" id="IPR036388">
    <property type="entry name" value="WH-like_DNA-bd_sf"/>
</dbReference>
<dbReference type="Pfam" id="PF04542">
    <property type="entry name" value="Sigma70_r2"/>
    <property type="match status" value="1"/>
</dbReference>
<keyword evidence="10" id="KW-1185">Reference proteome</keyword>
<keyword evidence="4" id="KW-0238">DNA-binding</keyword>
<reference evidence="9 10" key="1">
    <citation type="submission" date="2020-07" db="EMBL/GenBank/DDBJ databases">
        <title>Sequencing the genomes of 1000 actinobacteria strains.</title>
        <authorList>
            <person name="Klenk H.-P."/>
        </authorList>
    </citation>
    <scope>NUCLEOTIDE SEQUENCE [LARGE SCALE GENOMIC DNA]</scope>
    <source>
        <strain evidence="9 10">DSM 102047</strain>
    </source>
</reference>
<dbReference type="InterPro" id="IPR039425">
    <property type="entry name" value="RNA_pol_sigma-70-like"/>
</dbReference>
<evidence type="ECO:0000313" key="10">
    <source>
        <dbReference type="Proteomes" id="UP000521748"/>
    </source>
</evidence>
<sequence>MTMALQDDTLNNKTDGELLSALRNGDEGAYGVLYRRHQASALRVANRITWDKHRAEDAVSDAFTAIYSAIKDGTGPVEVFSPYLMAVVTRNVNKAIRKDSKEAPTDDNGFLDSQEEFHDSVEAEFNQSAIKAAFDSLPDRWRQTLWYLDIQELKPRDVAPIMGLTPNAIVVLHRRAKNGLRLEFVKQHLGVITSEECRQISKNIPAYVLGKLSPSKLAAFEAHLAGCASCTALVESVGNLRVGLNATALPVLLGAPLVSTFSNGTVALSSSPTSSTHSLAALLTLGRNLSISLSVVLAFGLGGLLVADSIQTPAAAVEAVQLPKKIPPSSQVSAPIVTAPAPSTHSTATAPPTQVPSPTQEQPPSPRPTQPAVIPPASPILPTTAPSATAQPLATPPPNTAQIQSSSETVVKDQVQIRLSFAVSGQRPPGKTTFKFSAPSGTAITNFAPPQGWTCTTVSAGVSSCSGAAQLNTPIELNFNLSRPNCPATDTLQISASGSNLSPSSFAWPVSCRS</sequence>
<evidence type="ECO:0000256" key="3">
    <source>
        <dbReference type="ARBA" id="ARBA00023082"/>
    </source>
</evidence>
<dbReference type="PANTHER" id="PTHR43133:SF8">
    <property type="entry name" value="RNA POLYMERASE SIGMA FACTOR HI_1459-RELATED"/>
    <property type="match status" value="1"/>
</dbReference>
<dbReference type="PANTHER" id="PTHR43133">
    <property type="entry name" value="RNA POLYMERASE ECF-TYPE SIGMA FACTO"/>
    <property type="match status" value="1"/>
</dbReference>
<gene>
    <name evidence="9" type="ORF">FHU41_002236</name>
</gene>
<keyword evidence="3" id="KW-0731">Sigma factor</keyword>
<feature type="compositionally biased region" description="Low complexity" evidence="6">
    <location>
        <begin position="338"/>
        <end position="352"/>
    </location>
</feature>
<evidence type="ECO:0000256" key="5">
    <source>
        <dbReference type="ARBA" id="ARBA00023163"/>
    </source>
</evidence>